<keyword evidence="1" id="KW-1133">Transmembrane helix</keyword>
<dbReference type="PANTHER" id="PTHR39460">
    <property type="entry name" value="EXPRESSED PROTEIN"/>
    <property type="match status" value="1"/>
</dbReference>
<comment type="caution">
    <text evidence="3">The sequence shown here is derived from an EMBL/GenBank/DDBJ whole genome shotgun (WGS) entry which is preliminary data.</text>
</comment>
<keyword evidence="1" id="KW-0472">Membrane</keyword>
<dbReference type="AlphaFoldDB" id="M5BJQ7"/>
<name>M5BJQ7_THACB</name>
<dbReference type="EMBL" id="CAOJ01001205">
    <property type="protein sequence ID" value="CCO26909.1"/>
    <property type="molecule type" value="Genomic_DNA"/>
</dbReference>
<evidence type="ECO:0000313" key="3">
    <source>
        <dbReference type="EMBL" id="CCO26909.1"/>
    </source>
</evidence>
<feature type="transmembrane region" description="Helical" evidence="1">
    <location>
        <begin position="101"/>
        <end position="120"/>
    </location>
</feature>
<gene>
    <name evidence="3" type="ORF">BN14_00941</name>
</gene>
<evidence type="ECO:0000256" key="1">
    <source>
        <dbReference type="SAM" id="Phobius"/>
    </source>
</evidence>
<dbReference type="InterPro" id="IPR056146">
    <property type="entry name" value="DUF7729"/>
</dbReference>
<dbReference type="Pfam" id="PF24855">
    <property type="entry name" value="DUF7729"/>
    <property type="match status" value="1"/>
</dbReference>
<proteinExistence type="predicted"/>
<organism evidence="3 4">
    <name type="scientific">Thanatephorus cucumeris (strain AG1-IB / isolate 7/3/14)</name>
    <name type="common">Lettuce bottom rot fungus</name>
    <name type="synonym">Rhizoctonia solani</name>
    <dbReference type="NCBI Taxonomy" id="1108050"/>
    <lineage>
        <taxon>Eukaryota</taxon>
        <taxon>Fungi</taxon>
        <taxon>Dikarya</taxon>
        <taxon>Basidiomycota</taxon>
        <taxon>Agaricomycotina</taxon>
        <taxon>Agaricomycetes</taxon>
        <taxon>Cantharellales</taxon>
        <taxon>Ceratobasidiaceae</taxon>
        <taxon>Rhizoctonia</taxon>
        <taxon>Rhizoctonia solani AG-1</taxon>
    </lineage>
</organism>
<dbReference type="HOGENOM" id="CLU_2028299_0_0_1"/>
<evidence type="ECO:0000313" key="4">
    <source>
        <dbReference type="Proteomes" id="UP000012065"/>
    </source>
</evidence>
<accession>M5BJQ7</accession>
<sequence length="122" mass="12921">MVRIGCLVNQRSNAYCFVESVASSSPVDTYFYALPIGTPVPQKSIPSCSPCIKSLMSLYAGYATDKSLPLSKVYSPAQKLAASSCGPDYAQAMANSAVTRTAVTTVSFWLFFGVALGVLLGF</sequence>
<feature type="domain" description="DUF7729" evidence="2">
    <location>
        <begin position="2"/>
        <end position="92"/>
    </location>
</feature>
<evidence type="ECO:0000259" key="2">
    <source>
        <dbReference type="Pfam" id="PF24855"/>
    </source>
</evidence>
<keyword evidence="1" id="KW-0812">Transmembrane</keyword>
<dbReference type="PANTHER" id="PTHR39460:SF1">
    <property type="entry name" value="C6 TRANSCRIPTION FACTOR"/>
    <property type="match status" value="1"/>
</dbReference>
<protein>
    <recommendedName>
        <fullName evidence="2">DUF7729 domain-containing protein</fullName>
    </recommendedName>
</protein>
<dbReference type="Proteomes" id="UP000012065">
    <property type="component" value="Unassembled WGS sequence"/>
</dbReference>
<reference evidence="3 4" key="1">
    <citation type="journal article" date="2013" name="J. Biotechnol.">
        <title>Establishment and interpretation of the genome sequence of the phytopathogenic fungus Rhizoctonia solani AG1-IB isolate 7/3/14.</title>
        <authorList>
            <person name="Wibberg D.W."/>
            <person name="Jelonek L.J."/>
            <person name="Rupp O.R."/>
            <person name="Hennig M.H."/>
            <person name="Eikmeyer F.E."/>
            <person name="Goesmann A.G."/>
            <person name="Hartmann A.H."/>
            <person name="Borriss R.B."/>
            <person name="Grosch R.G."/>
            <person name="Puehler A.P."/>
            <person name="Schlueter A.S."/>
        </authorList>
    </citation>
    <scope>NUCLEOTIDE SEQUENCE [LARGE SCALE GENOMIC DNA]</scope>
    <source>
        <strain evidence="4">AG1-IB / isolate 7/3/14</strain>
    </source>
</reference>